<dbReference type="AlphaFoldDB" id="A0A0A9YIT5"/>
<dbReference type="PANTHER" id="PTHR21148">
    <property type="entry name" value="THIOREDOXIN DOMAIN-CONTAINING PROTEIN 9"/>
    <property type="match status" value="1"/>
</dbReference>
<dbReference type="Gene3D" id="3.40.30.10">
    <property type="entry name" value="Glutaredoxin"/>
    <property type="match status" value="1"/>
</dbReference>
<gene>
    <name evidence="3" type="primary">TXNDC9</name>
    <name evidence="3" type="ORF">CM83_14703</name>
</gene>
<evidence type="ECO:0000256" key="1">
    <source>
        <dbReference type="ARBA" id="ARBA00026148"/>
    </source>
</evidence>
<feature type="domain" description="Thioredoxin" evidence="2">
    <location>
        <begin position="84"/>
        <end position="163"/>
    </location>
</feature>
<reference evidence="3" key="2">
    <citation type="submission" date="2014-07" db="EMBL/GenBank/DDBJ databases">
        <authorList>
            <person name="Hull J."/>
        </authorList>
    </citation>
    <scope>NUCLEOTIDE SEQUENCE</scope>
</reference>
<proteinExistence type="predicted"/>
<reference evidence="3" key="1">
    <citation type="journal article" date="2014" name="PLoS ONE">
        <title>Transcriptome-Based Identification of ABC Transporters in the Western Tarnished Plant Bug Lygus hesperus.</title>
        <authorList>
            <person name="Hull J.J."/>
            <person name="Chaney K."/>
            <person name="Geib S.M."/>
            <person name="Fabrick J.A."/>
            <person name="Brent C.S."/>
            <person name="Walsh D."/>
            <person name="Lavine L.C."/>
        </authorList>
    </citation>
    <scope>NUCLEOTIDE SEQUENCE</scope>
</reference>
<name>A0A0A9YIT5_LYGHE</name>
<dbReference type="SUPFAM" id="SSF52833">
    <property type="entry name" value="Thioredoxin-like"/>
    <property type="match status" value="1"/>
</dbReference>
<dbReference type="InterPro" id="IPR036249">
    <property type="entry name" value="Thioredoxin-like_sf"/>
</dbReference>
<organism evidence="3">
    <name type="scientific">Lygus hesperus</name>
    <name type="common">Western plant bug</name>
    <dbReference type="NCBI Taxonomy" id="30085"/>
    <lineage>
        <taxon>Eukaryota</taxon>
        <taxon>Metazoa</taxon>
        <taxon>Ecdysozoa</taxon>
        <taxon>Arthropoda</taxon>
        <taxon>Hexapoda</taxon>
        <taxon>Insecta</taxon>
        <taxon>Pterygota</taxon>
        <taxon>Neoptera</taxon>
        <taxon>Paraneoptera</taxon>
        <taxon>Hemiptera</taxon>
        <taxon>Heteroptera</taxon>
        <taxon>Panheteroptera</taxon>
        <taxon>Cimicomorpha</taxon>
        <taxon>Miridae</taxon>
        <taxon>Mirini</taxon>
        <taxon>Lygus</taxon>
    </lineage>
</organism>
<dbReference type="Pfam" id="PF00085">
    <property type="entry name" value="Thioredoxin"/>
    <property type="match status" value="1"/>
</dbReference>
<evidence type="ECO:0000313" key="3">
    <source>
        <dbReference type="EMBL" id="JAG31526.1"/>
    </source>
</evidence>
<sequence>MEIQSGKMNTKPAHDVALAEQVIKTMEQVVDDKIEEIDSMNNLELEKLREERIKSMKREAAKTNELLSRGHGGYEDVEEKLFFKVSTESDKVIAHFYAGNLPICDVYHMFLKELAKSHLESRFIRVNAEKSPFLVSRLNINHFPTIVVIIDGVTADRITPAGKSDSCENKDRWTKEALEWRLSLRGGIKYDGDFDPTLELKTRRTKFEKIHKKKTIRETEDSSSDDD</sequence>
<evidence type="ECO:0000259" key="2">
    <source>
        <dbReference type="Pfam" id="PF00085"/>
    </source>
</evidence>
<accession>A0A0A9YIT5</accession>
<dbReference type="EMBL" id="GBHO01012078">
    <property type="protein sequence ID" value="JAG31526.1"/>
    <property type="molecule type" value="Transcribed_RNA"/>
</dbReference>
<protein>
    <recommendedName>
        <fullName evidence="1">Thioredoxin domain-containing protein 9</fullName>
    </recommendedName>
</protein>
<dbReference type="InterPro" id="IPR013766">
    <property type="entry name" value="Thioredoxin_domain"/>
</dbReference>